<protein>
    <submittedName>
        <fullName evidence="2">Uncharacterized protein</fullName>
    </submittedName>
</protein>
<comment type="caution">
    <text evidence="2">The sequence shown here is derived from an EMBL/GenBank/DDBJ whole genome shotgun (WGS) entry which is preliminary data.</text>
</comment>
<feature type="region of interest" description="Disordered" evidence="1">
    <location>
        <begin position="209"/>
        <end position="265"/>
    </location>
</feature>
<dbReference type="EMBL" id="PJQM01003517">
    <property type="protein sequence ID" value="RCH88458.1"/>
    <property type="molecule type" value="Genomic_DNA"/>
</dbReference>
<name>A0A367JET7_RHIST</name>
<dbReference type="Proteomes" id="UP000253551">
    <property type="component" value="Unassembled WGS sequence"/>
</dbReference>
<organism evidence="2 3">
    <name type="scientific">Rhizopus stolonifer</name>
    <name type="common">Rhizopus nigricans</name>
    <dbReference type="NCBI Taxonomy" id="4846"/>
    <lineage>
        <taxon>Eukaryota</taxon>
        <taxon>Fungi</taxon>
        <taxon>Fungi incertae sedis</taxon>
        <taxon>Mucoromycota</taxon>
        <taxon>Mucoromycotina</taxon>
        <taxon>Mucoromycetes</taxon>
        <taxon>Mucorales</taxon>
        <taxon>Mucorineae</taxon>
        <taxon>Rhizopodaceae</taxon>
        <taxon>Rhizopus</taxon>
    </lineage>
</organism>
<dbReference type="OrthoDB" id="2264205at2759"/>
<evidence type="ECO:0000313" key="2">
    <source>
        <dbReference type="EMBL" id="RCH88458.1"/>
    </source>
</evidence>
<proteinExistence type="predicted"/>
<accession>A0A367JET7</accession>
<sequence>MTPCRSDPTMVLPANQHFSSRIVAAKKRISLIHKDIQQPHVEAEDQPSTLQPRIYRSAESPGALLLDLTEIRSEYTDFQSLQIVLEQHSKIYGCQFPRDGPRRYLELYIRPKDDENDIINTGVILTTKENSSSSLSLEQSLAPFGKIMNVDITTEPKLGIFMGSGYAVIAGADLQTKSFIVYGIICLPSVDITAKRVIISLSVNNLEHESSTTTCPRKAPLNPSKKRRTPASKKQNIEGVLPHATKEYQPAPSTKALRSQHAPKDQRVVLPRTKKNLKSTIAENYISAFDISETDGSNGEGSDYMPSEFYDSDSDSAREELEAESGISAMELDAVKEDAMTALADLLPVQMKLKMSLMQQIHQLQKRVAEGSLSETERNNLIGLYRQLTQLEETI</sequence>
<dbReference type="AlphaFoldDB" id="A0A367JET7"/>
<gene>
    <name evidence="2" type="ORF">CU098_006114</name>
</gene>
<evidence type="ECO:0000256" key="1">
    <source>
        <dbReference type="SAM" id="MobiDB-lite"/>
    </source>
</evidence>
<keyword evidence="3" id="KW-1185">Reference proteome</keyword>
<reference evidence="2 3" key="1">
    <citation type="journal article" date="2018" name="G3 (Bethesda)">
        <title>Phylogenetic and Phylogenomic Definition of Rhizopus Species.</title>
        <authorList>
            <person name="Gryganskyi A.P."/>
            <person name="Golan J."/>
            <person name="Dolatabadi S."/>
            <person name="Mondo S."/>
            <person name="Robb S."/>
            <person name="Idnurm A."/>
            <person name="Muszewska A."/>
            <person name="Steczkiewicz K."/>
            <person name="Masonjones S."/>
            <person name="Liao H.L."/>
            <person name="Gajdeczka M.T."/>
            <person name="Anike F."/>
            <person name="Vuek A."/>
            <person name="Anishchenko I.M."/>
            <person name="Voigt K."/>
            <person name="de Hoog G.S."/>
            <person name="Smith M.E."/>
            <person name="Heitman J."/>
            <person name="Vilgalys R."/>
            <person name="Stajich J.E."/>
        </authorList>
    </citation>
    <scope>NUCLEOTIDE SEQUENCE [LARGE SCALE GENOMIC DNA]</scope>
    <source>
        <strain evidence="2 3">LSU 92-RS-03</strain>
    </source>
</reference>
<evidence type="ECO:0000313" key="3">
    <source>
        <dbReference type="Proteomes" id="UP000253551"/>
    </source>
</evidence>